<dbReference type="Proteomes" id="UP000807306">
    <property type="component" value="Unassembled WGS sequence"/>
</dbReference>
<evidence type="ECO:0000313" key="3">
    <source>
        <dbReference type="EMBL" id="KAF9528885.1"/>
    </source>
</evidence>
<keyword evidence="2" id="KW-0812">Transmembrane</keyword>
<feature type="transmembrane region" description="Helical" evidence="2">
    <location>
        <begin position="101"/>
        <end position="125"/>
    </location>
</feature>
<feature type="compositionally biased region" description="Polar residues" evidence="1">
    <location>
        <begin position="331"/>
        <end position="340"/>
    </location>
</feature>
<proteinExistence type="predicted"/>
<feature type="transmembrane region" description="Helical" evidence="2">
    <location>
        <begin position="254"/>
        <end position="274"/>
    </location>
</feature>
<protein>
    <submittedName>
        <fullName evidence="3">Uncharacterized protein</fullName>
    </submittedName>
</protein>
<feature type="transmembrane region" description="Helical" evidence="2">
    <location>
        <begin position="137"/>
        <end position="157"/>
    </location>
</feature>
<feature type="transmembrane region" description="Helical" evidence="2">
    <location>
        <begin position="57"/>
        <end position="81"/>
    </location>
</feature>
<feature type="transmembrane region" description="Helical" evidence="2">
    <location>
        <begin position="209"/>
        <end position="234"/>
    </location>
</feature>
<feature type="transmembrane region" description="Helical" evidence="2">
    <location>
        <begin position="169"/>
        <end position="188"/>
    </location>
</feature>
<sequence>MASEITDLDAKVDVFLRSLYAEVCVSCASIGIQLFMCIYGLSVLLETPKERRRGREIYVAISFGILILDSFSKLPLTSYNFDLLNKPTSADDLISLQDQLYLTWYMIGSDWATVLLFWLGDGMLVYRCYIVWTGRRLITIVPLAIYLGSLAMSLWFLRMTTGGPLDAVYKAWVSLTVAVNCTVTLLIAGRLLYMRWQQKAVLASFDSKMYLSAISILAESALPLAFAGILVTITKGAYASGAWRPWKIADNVSILLWETLAALSPQMIIFRVTMGRSWAHSSQKSTQISTLAFQPNTVDHGSAGTDFDEESVPQEKQNIATSQEIKDSTGPFASQEVSPV</sequence>
<dbReference type="OrthoDB" id="3351617at2759"/>
<feature type="compositionally biased region" description="Polar residues" evidence="1">
    <location>
        <begin position="314"/>
        <end position="323"/>
    </location>
</feature>
<dbReference type="EMBL" id="MU157849">
    <property type="protein sequence ID" value="KAF9528885.1"/>
    <property type="molecule type" value="Genomic_DNA"/>
</dbReference>
<keyword evidence="2" id="KW-1133">Transmembrane helix</keyword>
<feature type="region of interest" description="Disordered" evidence="1">
    <location>
        <begin position="300"/>
        <end position="340"/>
    </location>
</feature>
<comment type="caution">
    <text evidence="3">The sequence shown here is derived from an EMBL/GenBank/DDBJ whole genome shotgun (WGS) entry which is preliminary data.</text>
</comment>
<keyword evidence="2" id="KW-0472">Membrane</keyword>
<dbReference type="AlphaFoldDB" id="A0A9P6EH08"/>
<evidence type="ECO:0000256" key="1">
    <source>
        <dbReference type="SAM" id="MobiDB-lite"/>
    </source>
</evidence>
<reference evidence="3" key="1">
    <citation type="submission" date="2020-11" db="EMBL/GenBank/DDBJ databases">
        <authorList>
            <consortium name="DOE Joint Genome Institute"/>
            <person name="Ahrendt S."/>
            <person name="Riley R."/>
            <person name="Andreopoulos W."/>
            <person name="Labutti K."/>
            <person name="Pangilinan J."/>
            <person name="Ruiz-Duenas F.J."/>
            <person name="Barrasa J.M."/>
            <person name="Sanchez-Garcia M."/>
            <person name="Camarero S."/>
            <person name="Miyauchi S."/>
            <person name="Serrano A."/>
            <person name="Linde D."/>
            <person name="Babiker R."/>
            <person name="Drula E."/>
            <person name="Ayuso-Fernandez I."/>
            <person name="Pacheco R."/>
            <person name="Padilla G."/>
            <person name="Ferreira P."/>
            <person name="Barriuso J."/>
            <person name="Kellner H."/>
            <person name="Castanera R."/>
            <person name="Alfaro M."/>
            <person name="Ramirez L."/>
            <person name="Pisabarro A.G."/>
            <person name="Kuo A."/>
            <person name="Tritt A."/>
            <person name="Lipzen A."/>
            <person name="He G."/>
            <person name="Yan M."/>
            <person name="Ng V."/>
            <person name="Cullen D."/>
            <person name="Martin F."/>
            <person name="Rosso M.-N."/>
            <person name="Henrissat B."/>
            <person name="Hibbett D."/>
            <person name="Martinez A.T."/>
            <person name="Grigoriev I.V."/>
        </authorList>
    </citation>
    <scope>NUCLEOTIDE SEQUENCE</scope>
    <source>
        <strain evidence="3">CBS 506.95</strain>
    </source>
</reference>
<accession>A0A9P6EH08</accession>
<gene>
    <name evidence="3" type="ORF">CPB83DRAFT_883125</name>
</gene>
<keyword evidence="4" id="KW-1185">Reference proteome</keyword>
<organism evidence="3 4">
    <name type="scientific">Crepidotus variabilis</name>
    <dbReference type="NCBI Taxonomy" id="179855"/>
    <lineage>
        <taxon>Eukaryota</taxon>
        <taxon>Fungi</taxon>
        <taxon>Dikarya</taxon>
        <taxon>Basidiomycota</taxon>
        <taxon>Agaricomycotina</taxon>
        <taxon>Agaricomycetes</taxon>
        <taxon>Agaricomycetidae</taxon>
        <taxon>Agaricales</taxon>
        <taxon>Agaricineae</taxon>
        <taxon>Crepidotaceae</taxon>
        <taxon>Crepidotus</taxon>
    </lineage>
</organism>
<name>A0A9P6EH08_9AGAR</name>
<evidence type="ECO:0000256" key="2">
    <source>
        <dbReference type="SAM" id="Phobius"/>
    </source>
</evidence>
<evidence type="ECO:0000313" key="4">
    <source>
        <dbReference type="Proteomes" id="UP000807306"/>
    </source>
</evidence>
<feature type="transmembrane region" description="Helical" evidence="2">
    <location>
        <begin position="20"/>
        <end position="45"/>
    </location>
</feature>